<keyword evidence="11 18" id="KW-0460">Magnesium</keyword>
<keyword evidence="22" id="KW-1185">Reference proteome</keyword>
<feature type="chain" id="PRO_5040534655" description="FAD:protein FMN transferase" evidence="20">
    <location>
        <begin position="26"/>
        <end position="342"/>
    </location>
</feature>
<comment type="catalytic activity">
    <reaction evidence="16 18 20">
        <text>L-threonyl-[protein] + FAD = FMN-L-threonyl-[protein] + AMP + H(+)</text>
        <dbReference type="Rhea" id="RHEA:36847"/>
        <dbReference type="Rhea" id="RHEA-COMP:11060"/>
        <dbReference type="Rhea" id="RHEA-COMP:11061"/>
        <dbReference type="ChEBI" id="CHEBI:15378"/>
        <dbReference type="ChEBI" id="CHEBI:30013"/>
        <dbReference type="ChEBI" id="CHEBI:57692"/>
        <dbReference type="ChEBI" id="CHEBI:74257"/>
        <dbReference type="ChEBI" id="CHEBI:456215"/>
        <dbReference type="EC" id="2.7.1.180"/>
    </reaction>
</comment>
<evidence type="ECO:0000256" key="15">
    <source>
        <dbReference type="ARBA" id="ARBA00031306"/>
    </source>
</evidence>
<keyword evidence="13" id="KW-0564">Palmitate</keyword>
<reference evidence="21" key="1">
    <citation type="submission" date="2021-10" db="EMBL/GenBank/DDBJ databases">
        <title>The diversity and Nitrogen Metabolism of Culturable Nitrate-Utilizing Bacteria Within the Oxygen Minimum Zone of the Changjiang (Yangtze River)Estuary.</title>
        <authorList>
            <person name="Zhang D."/>
            <person name="Zheng J."/>
            <person name="Liu S."/>
            <person name="He W."/>
        </authorList>
    </citation>
    <scope>NUCLEOTIDE SEQUENCE</scope>
    <source>
        <strain evidence="21">FXH-223</strain>
    </source>
</reference>
<keyword evidence="6 18" id="KW-0285">Flavoprotein</keyword>
<evidence type="ECO:0000256" key="3">
    <source>
        <dbReference type="ARBA" id="ARBA00016337"/>
    </source>
</evidence>
<evidence type="ECO:0000256" key="12">
    <source>
        <dbReference type="ARBA" id="ARBA00023136"/>
    </source>
</evidence>
<evidence type="ECO:0000256" key="11">
    <source>
        <dbReference type="ARBA" id="ARBA00022842"/>
    </source>
</evidence>
<dbReference type="SUPFAM" id="SSF143631">
    <property type="entry name" value="ApbE-like"/>
    <property type="match status" value="1"/>
</dbReference>
<evidence type="ECO:0000256" key="20">
    <source>
        <dbReference type="RuleBase" id="RU363002"/>
    </source>
</evidence>
<dbReference type="EMBL" id="JAJGNA010000008">
    <property type="protein sequence ID" value="MCC4308602.1"/>
    <property type="molecule type" value="Genomic_DNA"/>
</dbReference>
<evidence type="ECO:0000256" key="8">
    <source>
        <dbReference type="ARBA" id="ARBA00022723"/>
    </source>
</evidence>
<comment type="function">
    <text evidence="20">Flavin transferase that catalyzes the transfer of the FMN moiety of FAD and its covalent binding to the hydroxyl group of a threonine residue in a target flavoprotein.</text>
</comment>
<evidence type="ECO:0000256" key="14">
    <source>
        <dbReference type="ARBA" id="ARBA00023288"/>
    </source>
</evidence>
<keyword evidence="10 18" id="KW-0274">FAD</keyword>
<comment type="subcellular location">
    <subcellularLocation>
        <location evidence="17 20">Cell inner membrane</location>
        <topology evidence="17 20">Lipid-anchor</topology>
        <orientation evidence="17 20">Periplasmic side</orientation>
    </subcellularLocation>
</comment>
<dbReference type="Pfam" id="PF02424">
    <property type="entry name" value="ApbE"/>
    <property type="match status" value="1"/>
</dbReference>
<dbReference type="Gene3D" id="3.10.520.10">
    <property type="entry name" value="ApbE-like domains"/>
    <property type="match status" value="1"/>
</dbReference>
<dbReference type="PROSITE" id="PS51257">
    <property type="entry name" value="PROKAR_LIPOPROTEIN"/>
    <property type="match status" value="1"/>
</dbReference>
<dbReference type="InterPro" id="IPR003374">
    <property type="entry name" value="ApbE-like_sf"/>
</dbReference>
<dbReference type="RefSeq" id="WP_228233751.1">
    <property type="nucleotide sequence ID" value="NZ_JAJGNA010000008.1"/>
</dbReference>
<protein>
    <recommendedName>
        <fullName evidence="3 18">FAD:protein FMN transferase</fullName>
        <ecNumber evidence="2 18">2.7.1.180</ecNumber>
    </recommendedName>
    <alternativeName>
        <fullName evidence="15 18">Flavin transferase</fullName>
    </alternativeName>
</protein>
<accession>A0A9Q3UNF4</accession>
<evidence type="ECO:0000256" key="5">
    <source>
        <dbReference type="ARBA" id="ARBA00022519"/>
    </source>
</evidence>
<evidence type="ECO:0000313" key="21">
    <source>
        <dbReference type="EMBL" id="MCC4308602.1"/>
    </source>
</evidence>
<evidence type="ECO:0000256" key="19">
    <source>
        <dbReference type="PIRSR" id="PIRSR006268-2"/>
    </source>
</evidence>
<feature type="binding site" evidence="19">
    <location>
        <position position="174"/>
    </location>
    <ligand>
        <name>Mg(2+)</name>
        <dbReference type="ChEBI" id="CHEBI:18420"/>
    </ligand>
</feature>
<dbReference type="InterPro" id="IPR024932">
    <property type="entry name" value="ApbE"/>
</dbReference>
<evidence type="ECO:0000256" key="1">
    <source>
        <dbReference type="ARBA" id="ARBA00008282"/>
    </source>
</evidence>
<name>A0A9Q3UNF4_9GAMM</name>
<dbReference type="GO" id="GO:0016740">
    <property type="term" value="F:transferase activity"/>
    <property type="evidence" value="ECO:0007669"/>
    <property type="project" value="UniProtKB-UniRule"/>
</dbReference>
<dbReference type="Proteomes" id="UP001108027">
    <property type="component" value="Unassembled WGS sequence"/>
</dbReference>
<comment type="caution">
    <text evidence="21">The sequence shown here is derived from an EMBL/GenBank/DDBJ whole genome shotgun (WGS) entry which is preliminary data.</text>
</comment>
<comment type="cofactor">
    <cofactor evidence="19">
        <name>Mg(2+)</name>
        <dbReference type="ChEBI" id="CHEBI:18420"/>
    </cofactor>
    <cofactor evidence="19">
        <name>Mn(2+)</name>
        <dbReference type="ChEBI" id="CHEBI:29035"/>
    </cofactor>
    <text evidence="19">Magnesium. Can also use manganese.</text>
</comment>
<dbReference type="GO" id="GO:0046872">
    <property type="term" value="F:metal ion binding"/>
    <property type="evidence" value="ECO:0007669"/>
    <property type="project" value="UniProtKB-UniRule"/>
</dbReference>
<dbReference type="PANTHER" id="PTHR30040">
    <property type="entry name" value="THIAMINE BIOSYNTHESIS LIPOPROTEIN APBE"/>
    <property type="match status" value="1"/>
</dbReference>
<dbReference type="GO" id="GO:0005886">
    <property type="term" value="C:plasma membrane"/>
    <property type="evidence" value="ECO:0007669"/>
    <property type="project" value="UniProtKB-SubCell"/>
</dbReference>
<dbReference type="PANTHER" id="PTHR30040:SF2">
    <property type="entry name" value="FAD:PROTEIN FMN TRANSFERASE"/>
    <property type="match status" value="1"/>
</dbReference>
<proteinExistence type="inferred from homology"/>
<keyword evidence="7 18" id="KW-0808">Transferase</keyword>
<keyword evidence="9 20" id="KW-0732">Signal</keyword>
<comment type="similarity">
    <text evidence="1 18 20">Belongs to the ApbE family.</text>
</comment>
<keyword evidence="14 20" id="KW-0449">Lipoprotein</keyword>
<keyword evidence="8 18" id="KW-0479">Metal-binding</keyword>
<evidence type="ECO:0000313" key="22">
    <source>
        <dbReference type="Proteomes" id="UP001108027"/>
    </source>
</evidence>
<evidence type="ECO:0000256" key="2">
    <source>
        <dbReference type="ARBA" id="ARBA00011955"/>
    </source>
</evidence>
<evidence type="ECO:0000256" key="6">
    <source>
        <dbReference type="ARBA" id="ARBA00022630"/>
    </source>
</evidence>
<dbReference type="PIRSF" id="PIRSF006268">
    <property type="entry name" value="ApbE"/>
    <property type="match status" value="1"/>
</dbReference>
<feature type="binding site" evidence="19">
    <location>
        <position position="292"/>
    </location>
    <ligand>
        <name>Mg(2+)</name>
        <dbReference type="ChEBI" id="CHEBI:18420"/>
    </ligand>
</feature>
<gene>
    <name evidence="21" type="ORF">LL252_08450</name>
</gene>
<evidence type="ECO:0000256" key="17">
    <source>
        <dbReference type="ARBA" id="ARBA00060485"/>
    </source>
</evidence>
<evidence type="ECO:0000256" key="13">
    <source>
        <dbReference type="ARBA" id="ARBA00023139"/>
    </source>
</evidence>
<dbReference type="AlphaFoldDB" id="A0A9Q3UNF4"/>
<sequence length="342" mass="36765">MTNPVFRFFPLLALLALLAACDDTADRLSALNGPTMGTTWSVKFTGTPTDGVPALRQSIEAALEQVNADMSTYREDATISRFNRAEAGRAVTVSDDFARVLNEALTISEDTDGAYDVTIGPLVNLWGFGPDPERFEPPPQAEVDAARARVGWQRLSLNGDQLTQPGGVYLDLSSIAKGFAVDKVAGVMEQAGIRNYLVEIGGELRASGGKPQGQPWRVAVERPIPGVRQMDKVIALRDLSIATSGDYRNFFEVDGKVYSHTIDPRTGYPVGHQLGSVTVLHSSCMVADGLATALTVLGPEKGLAFARARELPVLFIVRGDDGPEEIMTDAFRRILEGEAGGN</sequence>
<keyword evidence="5 20" id="KW-0997">Cell inner membrane</keyword>
<evidence type="ECO:0000256" key="16">
    <source>
        <dbReference type="ARBA" id="ARBA00048540"/>
    </source>
</evidence>
<feature type="binding site" evidence="19">
    <location>
        <position position="288"/>
    </location>
    <ligand>
        <name>Mg(2+)</name>
        <dbReference type="ChEBI" id="CHEBI:18420"/>
    </ligand>
</feature>
<keyword evidence="4" id="KW-1003">Cell membrane</keyword>
<evidence type="ECO:0000256" key="10">
    <source>
        <dbReference type="ARBA" id="ARBA00022827"/>
    </source>
</evidence>
<evidence type="ECO:0000256" key="4">
    <source>
        <dbReference type="ARBA" id="ARBA00022475"/>
    </source>
</evidence>
<organism evidence="21 22">
    <name type="scientific">Alloalcanivorax marinus</name>
    <dbReference type="NCBI Taxonomy" id="1177169"/>
    <lineage>
        <taxon>Bacteria</taxon>
        <taxon>Pseudomonadati</taxon>
        <taxon>Pseudomonadota</taxon>
        <taxon>Gammaproteobacteria</taxon>
        <taxon>Oceanospirillales</taxon>
        <taxon>Alcanivoracaceae</taxon>
        <taxon>Alloalcanivorax</taxon>
    </lineage>
</organism>
<keyword evidence="12" id="KW-0472">Membrane</keyword>
<evidence type="ECO:0000256" key="18">
    <source>
        <dbReference type="PIRNR" id="PIRNR006268"/>
    </source>
</evidence>
<dbReference type="EC" id="2.7.1.180" evidence="2 18"/>
<dbReference type="FunFam" id="3.10.520.10:FF:000001">
    <property type="entry name" value="FAD:protein FMN transferase"/>
    <property type="match status" value="1"/>
</dbReference>
<feature type="signal peptide" evidence="20">
    <location>
        <begin position="1"/>
        <end position="25"/>
    </location>
</feature>
<evidence type="ECO:0000256" key="7">
    <source>
        <dbReference type="ARBA" id="ARBA00022679"/>
    </source>
</evidence>
<evidence type="ECO:0000256" key="9">
    <source>
        <dbReference type="ARBA" id="ARBA00022729"/>
    </source>
</evidence>